<dbReference type="InterPro" id="IPR007168">
    <property type="entry name" value="Phageshock_PspC_N"/>
</dbReference>
<keyword evidence="2" id="KW-1003">Cell membrane</keyword>
<keyword evidence="5 7" id="KW-0472">Membrane</keyword>
<dbReference type="Proteomes" id="UP000233565">
    <property type="component" value="Unassembled WGS sequence"/>
</dbReference>
<evidence type="ECO:0000256" key="2">
    <source>
        <dbReference type="ARBA" id="ARBA00022475"/>
    </source>
</evidence>
<feature type="transmembrane region" description="Helical" evidence="7">
    <location>
        <begin position="302"/>
        <end position="320"/>
    </location>
</feature>
<evidence type="ECO:0000256" key="3">
    <source>
        <dbReference type="ARBA" id="ARBA00022692"/>
    </source>
</evidence>
<dbReference type="PANTHER" id="PTHR33885">
    <property type="entry name" value="PHAGE SHOCK PROTEIN C"/>
    <property type="match status" value="1"/>
</dbReference>
<name>A0ABX4R0L0_9ACTN</name>
<dbReference type="InterPro" id="IPR024425">
    <property type="entry name" value="LiaF-like_C"/>
</dbReference>
<evidence type="ECO:0000256" key="5">
    <source>
        <dbReference type="ARBA" id="ARBA00023136"/>
    </source>
</evidence>
<feature type="domain" description="Cell wall-active antibiotics response LiaF-like C-terminal" evidence="9">
    <location>
        <begin position="370"/>
        <end position="459"/>
    </location>
</feature>
<feature type="domain" description="Phage shock protein PspC N-terminal" evidence="8">
    <location>
        <begin position="86"/>
        <end position="142"/>
    </location>
</feature>
<comment type="subcellular location">
    <subcellularLocation>
        <location evidence="1">Cell membrane</location>
        <topology evidence="1">Single-pass membrane protein</topology>
    </subcellularLocation>
</comment>
<evidence type="ECO:0000256" key="1">
    <source>
        <dbReference type="ARBA" id="ARBA00004162"/>
    </source>
</evidence>
<feature type="region of interest" description="Disordered" evidence="6">
    <location>
        <begin position="1"/>
        <end position="78"/>
    </location>
</feature>
<proteinExistence type="predicted"/>
<keyword evidence="3 7" id="KW-0812">Transmembrane</keyword>
<evidence type="ECO:0000256" key="4">
    <source>
        <dbReference type="ARBA" id="ARBA00022989"/>
    </source>
</evidence>
<keyword evidence="11" id="KW-1185">Reference proteome</keyword>
<evidence type="ECO:0008006" key="12">
    <source>
        <dbReference type="Google" id="ProtNLM"/>
    </source>
</evidence>
<dbReference type="EMBL" id="PJBV01000011">
    <property type="protein sequence ID" value="PKH43514.1"/>
    <property type="molecule type" value="Genomic_DNA"/>
</dbReference>
<evidence type="ECO:0000313" key="10">
    <source>
        <dbReference type="EMBL" id="PKH43514.1"/>
    </source>
</evidence>
<protein>
    <recommendedName>
        <fullName evidence="12">Phage shock protein C (PspC) family protein</fullName>
    </recommendedName>
</protein>
<evidence type="ECO:0000313" key="11">
    <source>
        <dbReference type="Proteomes" id="UP000233565"/>
    </source>
</evidence>
<dbReference type="InterPro" id="IPR052027">
    <property type="entry name" value="PspC"/>
</dbReference>
<sequence>MRTDPEPTLSRPPVRAPRTGGHESGLSPMVQAAPADESGAMDNPSPTPPGSGTGPGSAAGTDEQPTPPAPSAGPRVSRDEMKDLGRLRRSVTNRHIAGVAGGIARHLDVDPIIVRVTLVVATFFGGAGLLAYVGAWILVPEEGTDDQPLGLDQRSRSLALAGVGVLAVLCAVGDWAGAFWFPWPLAIVAAIAVWFLNRKERPTPTSGYGFDQATVTGDAAAGATAYAPATSGTTYDQAYAPAYGPTDAPGQWGQYAPVPRTPRNPRRRGPILFFFTLALVALAEGVLGVADLAGVGVADSAYPALALGIIAVMLIVGSFWGRAGGLIALGVVAALATAAATLGSSFPDDRFDYAPTSAVQVEDTYDFDGGELTLDLSNISDVDALDGRDITIDGVGGRVEVIVPDGMDVSVETQVVAGDSRVFNQREGGFDVALDHFRDGGDEVPDMSLTIDLVAGEIIVREAA</sequence>
<evidence type="ECO:0000259" key="9">
    <source>
        <dbReference type="Pfam" id="PF09922"/>
    </source>
</evidence>
<feature type="transmembrane region" description="Helical" evidence="7">
    <location>
        <begin position="271"/>
        <end position="290"/>
    </location>
</feature>
<dbReference type="Pfam" id="PF04024">
    <property type="entry name" value="PspC"/>
    <property type="match status" value="1"/>
</dbReference>
<comment type="caution">
    <text evidence="10">The sequence shown here is derived from an EMBL/GenBank/DDBJ whole genome shotgun (WGS) entry which is preliminary data.</text>
</comment>
<organism evidence="10 11">
    <name type="scientific">Nocardioides alpinus</name>
    <dbReference type="NCBI Taxonomy" id="748909"/>
    <lineage>
        <taxon>Bacteria</taxon>
        <taxon>Bacillati</taxon>
        <taxon>Actinomycetota</taxon>
        <taxon>Actinomycetes</taxon>
        <taxon>Propionibacteriales</taxon>
        <taxon>Nocardioidaceae</taxon>
        <taxon>Nocardioides</taxon>
    </lineage>
</organism>
<feature type="transmembrane region" description="Helical" evidence="7">
    <location>
        <begin position="327"/>
        <end position="346"/>
    </location>
</feature>
<evidence type="ECO:0000256" key="7">
    <source>
        <dbReference type="SAM" id="Phobius"/>
    </source>
</evidence>
<evidence type="ECO:0000256" key="6">
    <source>
        <dbReference type="SAM" id="MobiDB-lite"/>
    </source>
</evidence>
<gene>
    <name evidence="10" type="ORF">CXG46_03400</name>
</gene>
<feature type="transmembrane region" description="Helical" evidence="7">
    <location>
        <begin position="181"/>
        <end position="197"/>
    </location>
</feature>
<reference evidence="10 11" key="1">
    <citation type="submission" date="2017-12" db="EMBL/GenBank/DDBJ databases">
        <title>Pharmacopeia of the Arctic Ocean.</title>
        <authorList>
            <person name="Collins E."/>
            <person name="Ducluzeau A.-L."/>
        </authorList>
    </citation>
    <scope>NUCLEOTIDE SEQUENCE [LARGE SCALE GENOMIC DNA]</scope>
    <source>
        <strain evidence="10 11">DSM 23325</strain>
    </source>
</reference>
<evidence type="ECO:0000259" key="8">
    <source>
        <dbReference type="Pfam" id="PF04024"/>
    </source>
</evidence>
<accession>A0ABX4R0L0</accession>
<dbReference type="PANTHER" id="PTHR33885:SF3">
    <property type="entry name" value="PHAGE SHOCK PROTEIN C"/>
    <property type="match status" value="1"/>
</dbReference>
<dbReference type="Pfam" id="PF09922">
    <property type="entry name" value="LiaF-like_C"/>
    <property type="match status" value="1"/>
</dbReference>
<feature type="transmembrane region" description="Helical" evidence="7">
    <location>
        <begin position="112"/>
        <end position="138"/>
    </location>
</feature>
<keyword evidence="4 7" id="KW-1133">Transmembrane helix</keyword>